<evidence type="ECO:0000256" key="1">
    <source>
        <dbReference type="SAM" id="MobiDB-lite"/>
    </source>
</evidence>
<organism evidence="2 3">
    <name type="scientific">Aplosporella prunicola CBS 121167</name>
    <dbReference type="NCBI Taxonomy" id="1176127"/>
    <lineage>
        <taxon>Eukaryota</taxon>
        <taxon>Fungi</taxon>
        <taxon>Dikarya</taxon>
        <taxon>Ascomycota</taxon>
        <taxon>Pezizomycotina</taxon>
        <taxon>Dothideomycetes</taxon>
        <taxon>Dothideomycetes incertae sedis</taxon>
        <taxon>Botryosphaeriales</taxon>
        <taxon>Aplosporellaceae</taxon>
        <taxon>Aplosporella</taxon>
    </lineage>
</organism>
<accession>A0A6A6BDZ6</accession>
<keyword evidence="3" id="KW-1185">Reference proteome</keyword>
<dbReference type="Proteomes" id="UP000799438">
    <property type="component" value="Unassembled WGS sequence"/>
</dbReference>
<dbReference type="AlphaFoldDB" id="A0A6A6BDZ6"/>
<feature type="compositionally biased region" description="Basic and acidic residues" evidence="1">
    <location>
        <begin position="62"/>
        <end position="73"/>
    </location>
</feature>
<name>A0A6A6BDZ6_9PEZI</name>
<protein>
    <submittedName>
        <fullName evidence="2">Uncharacterized protein</fullName>
    </submittedName>
</protein>
<dbReference type="OrthoDB" id="5778525at2759"/>
<sequence>MEAPMHVERLASTVLDMKSPVRNEASDAIVLEATVKYRKEQYTLQQKLVAHLGRPNQGARGPEVEAREQRAERGSTVFRTAVEH</sequence>
<gene>
    <name evidence="2" type="ORF">K452DRAFT_288511</name>
</gene>
<dbReference type="EMBL" id="ML995488">
    <property type="protein sequence ID" value="KAF2141147.1"/>
    <property type="molecule type" value="Genomic_DNA"/>
</dbReference>
<dbReference type="GeneID" id="54298164"/>
<proteinExistence type="predicted"/>
<dbReference type="RefSeq" id="XP_033396860.1">
    <property type="nucleotide sequence ID" value="XM_033540668.1"/>
</dbReference>
<feature type="region of interest" description="Disordered" evidence="1">
    <location>
        <begin position="53"/>
        <end position="84"/>
    </location>
</feature>
<reference evidence="2" key="1">
    <citation type="journal article" date="2020" name="Stud. Mycol.">
        <title>101 Dothideomycetes genomes: a test case for predicting lifestyles and emergence of pathogens.</title>
        <authorList>
            <person name="Haridas S."/>
            <person name="Albert R."/>
            <person name="Binder M."/>
            <person name="Bloem J."/>
            <person name="Labutti K."/>
            <person name="Salamov A."/>
            <person name="Andreopoulos B."/>
            <person name="Baker S."/>
            <person name="Barry K."/>
            <person name="Bills G."/>
            <person name="Bluhm B."/>
            <person name="Cannon C."/>
            <person name="Castanera R."/>
            <person name="Culley D."/>
            <person name="Daum C."/>
            <person name="Ezra D."/>
            <person name="Gonzalez J."/>
            <person name="Henrissat B."/>
            <person name="Kuo A."/>
            <person name="Liang C."/>
            <person name="Lipzen A."/>
            <person name="Lutzoni F."/>
            <person name="Magnuson J."/>
            <person name="Mondo S."/>
            <person name="Nolan M."/>
            <person name="Ohm R."/>
            <person name="Pangilinan J."/>
            <person name="Park H.-J."/>
            <person name="Ramirez L."/>
            <person name="Alfaro M."/>
            <person name="Sun H."/>
            <person name="Tritt A."/>
            <person name="Yoshinaga Y."/>
            <person name="Zwiers L.-H."/>
            <person name="Turgeon B."/>
            <person name="Goodwin S."/>
            <person name="Spatafora J."/>
            <person name="Crous P."/>
            <person name="Grigoriev I."/>
        </authorList>
    </citation>
    <scope>NUCLEOTIDE SEQUENCE</scope>
    <source>
        <strain evidence="2">CBS 121167</strain>
    </source>
</reference>
<evidence type="ECO:0000313" key="3">
    <source>
        <dbReference type="Proteomes" id="UP000799438"/>
    </source>
</evidence>
<evidence type="ECO:0000313" key="2">
    <source>
        <dbReference type="EMBL" id="KAF2141147.1"/>
    </source>
</evidence>